<evidence type="ECO:0000259" key="2">
    <source>
        <dbReference type="Pfam" id="PF05729"/>
    </source>
</evidence>
<keyword evidence="4" id="KW-1185">Reference proteome</keyword>
<dbReference type="KEGG" id="scl:sce8758"/>
<dbReference type="EMBL" id="AM746676">
    <property type="protein sequence ID" value="CAN98930.1"/>
    <property type="molecule type" value="Genomic_DNA"/>
</dbReference>
<dbReference type="AlphaFoldDB" id="A9G4R3"/>
<dbReference type="Pfam" id="PF05729">
    <property type="entry name" value="NACHT"/>
    <property type="match status" value="1"/>
</dbReference>
<evidence type="ECO:0000313" key="3">
    <source>
        <dbReference type="EMBL" id="CAN98930.1"/>
    </source>
</evidence>
<accession>A9G4R3</accession>
<proteinExistence type="predicted"/>
<dbReference type="Proteomes" id="UP000002139">
    <property type="component" value="Chromosome"/>
</dbReference>
<feature type="domain" description="NACHT" evidence="2">
    <location>
        <begin position="340"/>
        <end position="480"/>
    </location>
</feature>
<protein>
    <recommendedName>
        <fullName evidence="2">NACHT domain-containing protein</fullName>
    </recommendedName>
</protein>
<dbReference type="Gene3D" id="3.40.50.300">
    <property type="entry name" value="P-loop containing nucleotide triphosphate hydrolases"/>
    <property type="match status" value="1"/>
</dbReference>
<reference evidence="3 4" key="1">
    <citation type="journal article" date="2007" name="Nat. Biotechnol.">
        <title>Complete genome sequence of the myxobacterium Sorangium cellulosum.</title>
        <authorList>
            <person name="Schneiker S."/>
            <person name="Perlova O."/>
            <person name="Kaiser O."/>
            <person name="Gerth K."/>
            <person name="Alici A."/>
            <person name="Altmeyer M.O."/>
            <person name="Bartels D."/>
            <person name="Bekel T."/>
            <person name="Beyer S."/>
            <person name="Bode E."/>
            <person name="Bode H.B."/>
            <person name="Bolten C.J."/>
            <person name="Choudhuri J.V."/>
            <person name="Doss S."/>
            <person name="Elnakady Y.A."/>
            <person name="Frank B."/>
            <person name="Gaigalat L."/>
            <person name="Goesmann A."/>
            <person name="Groeger C."/>
            <person name="Gross F."/>
            <person name="Jelsbak L."/>
            <person name="Jelsbak L."/>
            <person name="Kalinowski J."/>
            <person name="Kegler C."/>
            <person name="Knauber T."/>
            <person name="Konietzny S."/>
            <person name="Kopp M."/>
            <person name="Krause L."/>
            <person name="Krug D."/>
            <person name="Linke B."/>
            <person name="Mahmud T."/>
            <person name="Martinez-Arias R."/>
            <person name="McHardy A.C."/>
            <person name="Merai M."/>
            <person name="Meyer F."/>
            <person name="Mormann S."/>
            <person name="Munoz-Dorado J."/>
            <person name="Perez J."/>
            <person name="Pradella S."/>
            <person name="Rachid S."/>
            <person name="Raddatz G."/>
            <person name="Rosenau F."/>
            <person name="Rueckert C."/>
            <person name="Sasse F."/>
            <person name="Scharfe M."/>
            <person name="Schuster S.C."/>
            <person name="Suen G."/>
            <person name="Treuner-Lange A."/>
            <person name="Velicer G.J."/>
            <person name="Vorholter F.-J."/>
            <person name="Weissman K.J."/>
            <person name="Welch R.D."/>
            <person name="Wenzel S.C."/>
            <person name="Whitworth D.E."/>
            <person name="Wilhelm S."/>
            <person name="Wittmann C."/>
            <person name="Bloecker H."/>
            <person name="Puehler A."/>
            <person name="Mueller R."/>
        </authorList>
    </citation>
    <scope>NUCLEOTIDE SEQUENCE [LARGE SCALE GENOMIC DNA]</scope>
    <source>
        <strain evidence="4">So ce56</strain>
    </source>
</reference>
<dbReference type="HOGENOM" id="CLU_267845_0_0_7"/>
<gene>
    <name evidence="3" type="ordered locus">sce8758</name>
</gene>
<dbReference type="InterPro" id="IPR027417">
    <property type="entry name" value="P-loop_NTPase"/>
</dbReference>
<feature type="region of interest" description="Disordered" evidence="1">
    <location>
        <begin position="1"/>
        <end position="39"/>
    </location>
</feature>
<dbReference type="eggNOG" id="COG5635">
    <property type="taxonomic scope" value="Bacteria"/>
</dbReference>
<feature type="compositionally biased region" description="Basic and acidic residues" evidence="1">
    <location>
        <begin position="1"/>
        <end position="26"/>
    </location>
</feature>
<name>A9G4R3_SORC5</name>
<sequence length="1229" mass="138063">MVARVVGRERPGLGRHESREGQDRVDSLAMPERGGPTTQSGIFYQNSIAALYVGRLCDPRERPRRDQVTRVRVEAPEEVDDIVVTYADGHTDWIQAKEKLEASGEVWEKHWQAFERQRWTAEFSDRDGLVLVTGAVDGVYLELREIAGRADGSPDAEEWRHRLNKSHVALIERIRPCLSPSRRDDAALHALLSRLRVEISPLEQIERDQTPLWMPASSADKHVLFSLLRDKAGGRARYRKTFLAPELRSELKEHDGIGIVEAIEGVTSYRSTIERQFSRIEVPGTALSGNIAELFLWPKLRSMDLVKRRILFEEDDLLEEAGEDADLRTFPERCGSRAVIVAAAGFGKSVLLHALAYHRARSAWLPAHVPLVELAESKLPVLDFLLEHVNRRLAVDVPWLHYCENGSALLLFDGLDELDQAARTRVLDRIKEFSSRFSEVPWLLTVRDAGALNAPLNPPILTLEVLDQEGISAMCEAYLKAARSGLRGREVGDKLALSPELSRLARIPLFLTLLLSQAIQHPSDPLPRRRSDLLEGYIETVFDTESRRPPLSLHTTRDDLREAAERLAFAILDKATIDIPERDARKVLRVTGQADPEIVVNDLVACGLVRRSEHRLSFAFPILQEYLAGCYLAERHPEQVLSRFEGAISRPWAQALQFSLERHSSPDEVIRELLEREDDAFSTMLRAVGRCIANGAKVSSETRKAVGDRLLVVWASDEGKIGEQAGHLIANGFASPLPDQARRNLEEGRGLQHGGAEMIVAARDDELTRIILRWILDPKRDISHHYHLHGWQPAVDRIASEALGYFVTRARSPRTRGEEADALAHLIRDLSPERIAESARAEFVADEGLPDPVRLAVHLLGQSTLPESCAEMVDRIFRAPAPGEGRLPHGFFTAQDSLWRLPLPGSRWRLYVSDDSIHADRRRWLLSGISEFRVREDALREVQSLQVDSSEQMARAVLMMRANLHDRGAMEQLLTQFASMPADDLCVCVELLSKYRAGDVIERGLRCLAHGRTDVDGRLSAAHALSAVMRYEVELSGLSGGATLGPTSWHPAASEVARVIWEWSKEAEELSLIRMRLLTAAAEMRHPAAMSPLRRELDSWLDRLPSCTFVSEIERFDHENSIEAALRVLAASELRLSPAKLKAWAMRGSYNLCNEAIRLLSVNDSGDEALSCLLELYHVIMDRYLKGLLLERSERLAQRLGVRIVRDDDGHLVRSGPLPHRPGADRQAR</sequence>
<evidence type="ECO:0000256" key="1">
    <source>
        <dbReference type="SAM" id="MobiDB-lite"/>
    </source>
</evidence>
<evidence type="ECO:0000313" key="4">
    <source>
        <dbReference type="Proteomes" id="UP000002139"/>
    </source>
</evidence>
<organism evidence="3 4">
    <name type="scientific">Sorangium cellulosum (strain So ce56)</name>
    <name type="common">Polyangium cellulosum (strain So ce56)</name>
    <dbReference type="NCBI Taxonomy" id="448385"/>
    <lineage>
        <taxon>Bacteria</taxon>
        <taxon>Pseudomonadati</taxon>
        <taxon>Myxococcota</taxon>
        <taxon>Polyangia</taxon>
        <taxon>Polyangiales</taxon>
        <taxon>Polyangiaceae</taxon>
        <taxon>Sorangium</taxon>
    </lineage>
</organism>
<dbReference type="InterPro" id="IPR007111">
    <property type="entry name" value="NACHT_NTPase"/>
</dbReference>